<dbReference type="InterPro" id="IPR027417">
    <property type="entry name" value="P-loop_NTPase"/>
</dbReference>
<keyword evidence="2" id="KW-1185">Reference proteome</keyword>
<organism evidence="1 2">
    <name type="scientific">Umbelopsis vinacea</name>
    <dbReference type="NCBI Taxonomy" id="44442"/>
    <lineage>
        <taxon>Eukaryota</taxon>
        <taxon>Fungi</taxon>
        <taxon>Fungi incertae sedis</taxon>
        <taxon>Mucoromycota</taxon>
        <taxon>Mucoromycotina</taxon>
        <taxon>Umbelopsidomycetes</taxon>
        <taxon>Umbelopsidales</taxon>
        <taxon>Umbelopsidaceae</taxon>
        <taxon>Umbelopsis</taxon>
    </lineage>
</organism>
<dbReference type="Gene3D" id="3.40.50.300">
    <property type="entry name" value="P-loop containing nucleotide triphosphate hydrolases"/>
    <property type="match status" value="1"/>
</dbReference>
<comment type="caution">
    <text evidence="1">The sequence shown here is derived from an EMBL/GenBank/DDBJ whole genome shotgun (WGS) entry which is preliminary data.</text>
</comment>
<dbReference type="Proteomes" id="UP000612746">
    <property type="component" value="Unassembled WGS sequence"/>
</dbReference>
<evidence type="ECO:0000313" key="2">
    <source>
        <dbReference type="Proteomes" id="UP000612746"/>
    </source>
</evidence>
<dbReference type="PANTHER" id="PTHR36978">
    <property type="entry name" value="P-LOOP CONTAINING NUCLEOTIDE TRIPHOSPHATE HYDROLASE"/>
    <property type="match status" value="1"/>
</dbReference>
<evidence type="ECO:0000313" key="1">
    <source>
        <dbReference type="EMBL" id="KAG2188586.1"/>
    </source>
</evidence>
<gene>
    <name evidence="1" type="ORF">INT44_001341</name>
</gene>
<sequence length="225" mass="25725">MAPLQIIGSGWGRTGTSAMRDALMQLGYDVHHMIVVMTDPTADSDVFVEAWEGKEVDWNRAFDKFNAAVDWPASTFYKQLMEVYPDAKVIHTTRDPEKWYKSLINTVMPVSDVTANANMPPAMVKRQEFVKTVMWDGELKGAKDQETLVQMFKEHDEEVKKYVPADRLLWFETGVDGWDKLCDFLGKEVPSTPWPHVNSSEDFKANVKRLREGGTFQDFSPARQN</sequence>
<accession>A0A8H7UJT4</accession>
<proteinExistence type="predicted"/>
<dbReference type="EMBL" id="JAEPRA010000002">
    <property type="protein sequence ID" value="KAG2188586.1"/>
    <property type="molecule type" value="Genomic_DNA"/>
</dbReference>
<dbReference type="OrthoDB" id="408152at2759"/>
<dbReference type="AlphaFoldDB" id="A0A8H7UJT4"/>
<protein>
    <submittedName>
        <fullName evidence="1">Uncharacterized protein</fullName>
    </submittedName>
</protein>
<dbReference type="InterPro" id="IPR040632">
    <property type="entry name" value="Sulfotransfer_4"/>
</dbReference>
<reference evidence="1" key="1">
    <citation type="submission" date="2020-12" db="EMBL/GenBank/DDBJ databases">
        <title>Metabolic potential, ecology and presence of endohyphal bacteria is reflected in genomic diversity of Mucoromycotina.</title>
        <authorList>
            <person name="Muszewska A."/>
            <person name="Okrasinska A."/>
            <person name="Steczkiewicz K."/>
            <person name="Drgas O."/>
            <person name="Orlowska M."/>
            <person name="Perlinska-Lenart U."/>
            <person name="Aleksandrzak-Piekarczyk T."/>
            <person name="Szatraj K."/>
            <person name="Zielenkiewicz U."/>
            <person name="Pilsyk S."/>
            <person name="Malc E."/>
            <person name="Mieczkowski P."/>
            <person name="Kruszewska J.S."/>
            <person name="Biernat P."/>
            <person name="Pawlowska J."/>
        </authorList>
    </citation>
    <scope>NUCLEOTIDE SEQUENCE</scope>
    <source>
        <strain evidence="1">WA0000051536</strain>
    </source>
</reference>
<dbReference type="Pfam" id="PF17784">
    <property type="entry name" value="Sulfotransfer_4"/>
    <property type="match status" value="1"/>
</dbReference>
<name>A0A8H7UJT4_9FUNG</name>
<dbReference type="SUPFAM" id="SSF52540">
    <property type="entry name" value="P-loop containing nucleoside triphosphate hydrolases"/>
    <property type="match status" value="1"/>
</dbReference>
<dbReference type="PANTHER" id="PTHR36978:SF4">
    <property type="entry name" value="P-LOOP CONTAINING NUCLEOSIDE TRIPHOSPHATE HYDROLASE PROTEIN"/>
    <property type="match status" value="1"/>
</dbReference>